<dbReference type="STRING" id="153721.MYP_3418"/>
<dbReference type="EMBL" id="BBLT01000007">
    <property type="protein sequence ID" value="GAL86189.1"/>
    <property type="molecule type" value="Genomic_DNA"/>
</dbReference>
<comment type="caution">
    <text evidence="3">The sequence shown here is derived from an EMBL/GenBank/DDBJ whole genome shotgun (WGS) entry which is preliminary data.</text>
</comment>
<dbReference type="Proteomes" id="UP000030185">
    <property type="component" value="Unassembled WGS sequence"/>
</dbReference>
<dbReference type="InterPro" id="IPR036116">
    <property type="entry name" value="FN3_sf"/>
</dbReference>
<dbReference type="InterPro" id="IPR013783">
    <property type="entry name" value="Ig-like_fold"/>
</dbReference>
<dbReference type="PANTHER" id="PTHR46708:SF2">
    <property type="entry name" value="FIBRONECTIN TYPE-III DOMAIN-CONTAINING PROTEIN"/>
    <property type="match status" value="1"/>
</dbReference>
<evidence type="ECO:0000256" key="1">
    <source>
        <dbReference type="ARBA" id="ARBA00022737"/>
    </source>
</evidence>
<feature type="domain" description="Fibronectin type-III" evidence="2">
    <location>
        <begin position="94"/>
        <end position="202"/>
    </location>
</feature>
<dbReference type="RefSeq" id="WP_045465708.1">
    <property type="nucleotide sequence ID" value="NZ_BBLT01000007.1"/>
</dbReference>
<dbReference type="Gene3D" id="1.10.530.10">
    <property type="match status" value="1"/>
</dbReference>
<protein>
    <recommendedName>
        <fullName evidence="2">Fibronectin type-III domain-containing protein</fullName>
    </recommendedName>
</protein>
<dbReference type="PROSITE" id="PS50853">
    <property type="entry name" value="FN3"/>
    <property type="match status" value="2"/>
</dbReference>
<dbReference type="InterPro" id="IPR003961">
    <property type="entry name" value="FN3_dom"/>
</dbReference>
<proteinExistence type="predicted"/>
<evidence type="ECO:0000313" key="3">
    <source>
        <dbReference type="EMBL" id="GAL86189.1"/>
    </source>
</evidence>
<keyword evidence="4" id="KW-1185">Reference proteome</keyword>
<dbReference type="Pfam" id="PF00041">
    <property type="entry name" value="fn3"/>
    <property type="match status" value="1"/>
</dbReference>
<dbReference type="Gene3D" id="2.60.40.10">
    <property type="entry name" value="Immunoglobulins"/>
    <property type="match status" value="2"/>
</dbReference>
<dbReference type="CDD" id="cd00063">
    <property type="entry name" value="FN3"/>
    <property type="match status" value="2"/>
</dbReference>
<dbReference type="InterPro" id="IPR023346">
    <property type="entry name" value="Lysozyme-like_dom_sf"/>
</dbReference>
<feature type="domain" description="Fibronectin type-III" evidence="2">
    <location>
        <begin position="1"/>
        <end position="86"/>
    </location>
</feature>
<dbReference type="PANTHER" id="PTHR46708">
    <property type="entry name" value="TENASCIN"/>
    <property type="match status" value="1"/>
</dbReference>
<organism evidence="3 4">
    <name type="scientific">Sporocytophaga myxococcoides</name>
    <dbReference type="NCBI Taxonomy" id="153721"/>
    <lineage>
        <taxon>Bacteria</taxon>
        <taxon>Pseudomonadati</taxon>
        <taxon>Bacteroidota</taxon>
        <taxon>Cytophagia</taxon>
        <taxon>Cytophagales</taxon>
        <taxon>Cytophagaceae</taxon>
        <taxon>Sporocytophaga</taxon>
    </lineage>
</organism>
<dbReference type="InterPro" id="IPR050991">
    <property type="entry name" value="ECM_Regulatory_Proteins"/>
</dbReference>
<dbReference type="SMART" id="SM00060">
    <property type="entry name" value="FN3"/>
    <property type="match status" value="2"/>
</dbReference>
<evidence type="ECO:0000313" key="4">
    <source>
        <dbReference type="Proteomes" id="UP000030185"/>
    </source>
</evidence>
<dbReference type="SUPFAM" id="SSF53955">
    <property type="entry name" value="Lysozyme-like"/>
    <property type="match status" value="1"/>
</dbReference>
<dbReference type="eggNOG" id="COG3179">
    <property type="taxonomic scope" value="Bacteria"/>
</dbReference>
<name>A0A098LI85_9BACT</name>
<dbReference type="SUPFAM" id="SSF49265">
    <property type="entry name" value="Fibronectin type III"/>
    <property type="match status" value="1"/>
</dbReference>
<keyword evidence="1" id="KW-0677">Repeat</keyword>
<sequence length="1323" mass="145696">MHSAEPKNETTARIDWKSISGAEEYVVVYSPKDGGGQEKIFTTTAANAKLTGLTPGAIYQYKIRCKCSGKFSIDSELGEFDLSKSEKGNKDCDSISNLKIKQITETEIQLSWPYPQPVKPGSKTQTSYKIRYKENGQVWSQSYPIDLVVTSELQADYTAQGEVKKTIDKLSSGVRYDIEVKAYCGTEDAIANEPFSGTTKEVKEADCSQGGSCDRTSKRPLEGLKVGDTIGVSDYKMKIITLSPDTRGAYLWKGTGVAATPLIGKTDNVRFNIDFDSLYVNDKVCVTAGNLKAGIGAQLFDNETTAKIRGLVDDFGTALNDAQKASKDAAKLIDDAQKAGEDALNYFQGGDDVGFVKTGGLGGISTEAENFNDLEVEGNSIKVGGKSYPVERFPTLVKDSNGNVISVSSNGTKTEVGHYDESLKGLQDAPTSSKAKVIFKANSNATYSFDAWQDGYGKSVAMAPHYLNIDGKYYSAKAITPGAVDKVDFDFSGGDKSKLVFVNREGFVFKTLSNSTLQLAGGPAKDGQEILAIYDNGSKKEIAGALLLASYHIVEKKVKLVTLAMGNNFNKDINAIQAQLNKAYNPIGINYTVEVDNSFDSNRDWCDKGNCDFNTGGSGLLNNDYTGVEARVIDAYINFKGEDKLEATTAYMFVIGMSKAEQGDEALQGKMNFSKQFGFLYSAASQNPKTLGRTLAHELGHGNYKLYHIFDPMYLGDAARNSDNLMSYNTNVNALALNKLQWDVAHDPGVTWGVFKRDNDQKFSLPCLGIMDDCDDVIKILEAIRAARIAHQPFKIPNNAGTSVSSKAGTSLEINGTSFDKIIVKVESKLDVNVSVSSFQNITIEYLNALGKIENEYGIAFRDENGSTVIKILIEDKSSDISGKRERLRKYLCEDNNLVAVLMDIRNTSINKLGSTNMLPLKDISMVERNVKLGTTTFNYLKGYFSSEKNQETYLLVNPVSYYEKSYGFEIILNKTDRFILELSSEASPENFSKEKQYLKDWLFNPKIVPEASYPKYPITKEQLKEIFKDEKTDDERLEEVVVAINKYSNKFNLDTKIEMCHFIGQIGAETGGLQKLDESVSYTPKRVVEVFGLKKYAHLFQGYNSDGTCTGVTYLQDGLTNGNGKAANISPVFPYSTKENIIAAYASPTVPEMKDGKINNVNSNYNSGIIRVKNDYHGSDAKLFNVTYACRLGNRGVNSEDGMKFKGKGFVHLTGRYNYKLISDTWNADPENALNKKSFHISSSDGGNLEELESNVDVAIKASLYYWELNNVNDWTGASISDEKIRQVSSLVNTGNTTTAWNDINGIATRKKFTDKANQIFP</sequence>
<reference evidence="3 4" key="1">
    <citation type="submission" date="2014-09" db="EMBL/GenBank/DDBJ databases">
        <title>Sporocytophaga myxococcoides PG-01 genome sequencing.</title>
        <authorList>
            <person name="Liu L."/>
            <person name="Gao P.J."/>
            <person name="Chen G.J."/>
            <person name="Wang L.S."/>
        </authorList>
    </citation>
    <scope>NUCLEOTIDE SEQUENCE [LARGE SCALE GENOMIC DNA]</scope>
    <source>
        <strain evidence="3 4">PG-01</strain>
    </source>
</reference>
<evidence type="ECO:0000259" key="2">
    <source>
        <dbReference type="PROSITE" id="PS50853"/>
    </source>
</evidence>
<gene>
    <name evidence="3" type="ORF">MYP_3418</name>
</gene>
<accession>A0A098LI85</accession>